<sequence>MIDRRHFALLAAAGLLGTAAAPRPARAQTALPEGSARAVLDVPLHDMSVWPPDWTGDETVLMLAYPGMTALDLVGPQYMFGSLWGATVQVVAKTLDPVVSDTRLVIVPDTTFDTAPEAPTVLFAPGGISSTLNAMEDAETVDFLASRGARADYVTAVCTGALLLGQAGLLDGYKAATHWLARHTLDAFGTEAVNARIVRDRNRITGGGVTAGIDFGLAMLEELRGTRYAQAVQLLAEYAPEPPLSAGTLETAPPDIREMMAGMFPGFEDHARAVAGERR</sequence>
<dbReference type="Pfam" id="PF01965">
    <property type="entry name" value="DJ-1_PfpI"/>
    <property type="match status" value="1"/>
</dbReference>
<organism evidence="3 4">
    <name type="scientific">Jannaschia donghaensis</name>
    <dbReference type="NCBI Taxonomy" id="420998"/>
    <lineage>
        <taxon>Bacteria</taxon>
        <taxon>Pseudomonadati</taxon>
        <taxon>Pseudomonadota</taxon>
        <taxon>Alphaproteobacteria</taxon>
        <taxon>Rhodobacterales</taxon>
        <taxon>Roseobacteraceae</taxon>
        <taxon>Jannaschia</taxon>
    </lineage>
</organism>
<dbReference type="SUPFAM" id="SSF52317">
    <property type="entry name" value="Class I glutamine amidotransferase-like"/>
    <property type="match status" value="1"/>
</dbReference>
<gene>
    <name evidence="3" type="primary">inhA_2</name>
    <name evidence="3" type="ORF">JDO7802_02543</name>
</gene>
<proteinExistence type="predicted"/>
<dbReference type="GO" id="GO:0006355">
    <property type="term" value="P:regulation of DNA-templated transcription"/>
    <property type="evidence" value="ECO:0007669"/>
    <property type="project" value="TreeGrafter"/>
</dbReference>
<dbReference type="PROSITE" id="PS51318">
    <property type="entry name" value="TAT"/>
    <property type="match status" value="1"/>
</dbReference>
<feature type="domain" description="DJ-1/PfpI" evidence="2">
    <location>
        <begin position="59"/>
        <end position="222"/>
    </location>
</feature>
<feature type="chain" id="PRO_5005807995" evidence="1">
    <location>
        <begin position="28"/>
        <end position="279"/>
    </location>
</feature>
<keyword evidence="4" id="KW-1185">Reference proteome</keyword>
<dbReference type="InterPro" id="IPR006311">
    <property type="entry name" value="TAT_signal"/>
</dbReference>
<evidence type="ECO:0000313" key="4">
    <source>
        <dbReference type="Proteomes" id="UP000049222"/>
    </source>
</evidence>
<feature type="signal peptide" evidence="1">
    <location>
        <begin position="1"/>
        <end position="27"/>
    </location>
</feature>
<dbReference type="InterPro" id="IPR029062">
    <property type="entry name" value="Class_I_gatase-like"/>
</dbReference>
<accession>A0A0M6YL16</accession>
<dbReference type="InterPro" id="IPR052158">
    <property type="entry name" value="INH-QAR"/>
</dbReference>
<dbReference type="Gene3D" id="3.40.50.880">
    <property type="match status" value="1"/>
</dbReference>
<name>A0A0M6YL16_9RHOB</name>
<dbReference type="GO" id="GO:0050549">
    <property type="term" value="F:cyclohexyl-isocyanide hydratase activity"/>
    <property type="evidence" value="ECO:0007669"/>
    <property type="project" value="UniProtKB-EC"/>
</dbReference>
<dbReference type="CDD" id="cd03139">
    <property type="entry name" value="GATase1_PfpI_2"/>
    <property type="match status" value="1"/>
</dbReference>
<evidence type="ECO:0000313" key="3">
    <source>
        <dbReference type="EMBL" id="CTQ50519.1"/>
    </source>
</evidence>
<evidence type="ECO:0000259" key="2">
    <source>
        <dbReference type="Pfam" id="PF01965"/>
    </source>
</evidence>
<dbReference type="OrthoDB" id="186587at2"/>
<dbReference type="PANTHER" id="PTHR43130:SF2">
    <property type="entry name" value="DJ-1_PFPI DOMAIN-CONTAINING PROTEIN"/>
    <property type="match status" value="1"/>
</dbReference>
<keyword evidence="1" id="KW-0732">Signal</keyword>
<dbReference type="Proteomes" id="UP000049222">
    <property type="component" value="Unassembled WGS sequence"/>
</dbReference>
<keyword evidence="3" id="KW-0456">Lyase</keyword>
<dbReference type="EC" id="4.2.1.103" evidence="3"/>
<dbReference type="RefSeq" id="WP_055086098.1">
    <property type="nucleotide sequence ID" value="NZ_CXSU01000012.1"/>
</dbReference>
<protein>
    <submittedName>
        <fullName evidence="3">Isonitrile hydratase</fullName>
        <ecNumber evidence="3">4.2.1.103</ecNumber>
    </submittedName>
</protein>
<dbReference type="STRING" id="420998.JDO7802_02543"/>
<dbReference type="AlphaFoldDB" id="A0A0M6YL16"/>
<evidence type="ECO:0000256" key="1">
    <source>
        <dbReference type="SAM" id="SignalP"/>
    </source>
</evidence>
<dbReference type="PANTHER" id="PTHR43130">
    <property type="entry name" value="ARAC-FAMILY TRANSCRIPTIONAL REGULATOR"/>
    <property type="match status" value="1"/>
</dbReference>
<dbReference type="InterPro" id="IPR002818">
    <property type="entry name" value="DJ-1/PfpI"/>
</dbReference>
<dbReference type="EMBL" id="CXSU01000012">
    <property type="protein sequence ID" value="CTQ50519.1"/>
    <property type="molecule type" value="Genomic_DNA"/>
</dbReference>
<reference evidence="3 4" key="1">
    <citation type="submission" date="2015-07" db="EMBL/GenBank/DDBJ databases">
        <authorList>
            <person name="Noorani M."/>
        </authorList>
    </citation>
    <scope>NUCLEOTIDE SEQUENCE [LARGE SCALE GENOMIC DNA]</scope>
    <source>
        <strain evidence="3 4">CECT 7802</strain>
    </source>
</reference>